<reference evidence="2 3" key="1">
    <citation type="journal article" date="2019" name="J. Hered.">
        <title>An Improved Genome Assembly for Drosophila navojoa, the Basal Species in the mojavensis Cluster.</title>
        <authorList>
            <person name="Vanderlinde T."/>
            <person name="Dupim E.G."/>
            <person name="Nazario-Yepiz N.O."/>
            <person name="Carvalho A.B."/>
        </authorList>
    </citation>
    <scope>NUCLEOTIDE SEQUENCE [LARGE SCALE GENOMIC DNA]</scope>
    <source>
        <strain evidence="2">Navoj_Jal97</strain>
        <tissue evidence="2">Whole organism</tissue>
    </source>
</reference>
<keyword evidence="3" id="KW-1185">Reference proteome</keyword>
<feature type="transmembrane region" description="Helical" evidence="1">
    <location>
        <begin position="118"/>
        <end position="136"/>
    </location>
</feature>
<dbReference type="Proteomes" id="UP000295192">
    <property type="component" value="Unassembled WGS sequence"/>
</dbReference>
<dbReference type="OMA" id="AYLQIKW"/>
<evidence type="ECO:0000256" key="1">
    <source>
        <dbReference type="SAM" id="Phobius"/>
    </source>
</evidence>
<keyword evidence="1" id="KW-0812">Transmembrane</keyword>
<accession>A0A484BR11</accession>
<keyword evidence="1" id="KW-0472">Membrane</keyword>
<sequence>MSVFINCSAYMALVYEVTAAFLVMVRMIQFAKIMKFDVLDVMIILESLCKLIGFGSLAVGVVGRCRFPIRLWLLIAYLQIKWQGVIDVGILIYEYYFSEHIKSKQEFLKELSDVHGPIIGQVLARIGIILIVYRFFKSLEPKMIRKYGVQPDQSADEVKTE</sequence>
<protein>
    <submittedName>
        <fullName evidence="2">Uncharacterized protein</fullName>
    </submittedName>
</protein>
<gene>
    <name evidence="2" type="ORF">AWZ03_002260</name>
</gene>
<dbReference type="AlphaFoldDB" id="A0A484BR11"/>
<comment type="caution">
    <text evidence="2">The sequence shown here is derived from an EMBL/GenBank/DDBJ whole genome shotgun (WGS) entry which is preliminary data.</text>
</comment>
<dbReference type="EMBL" id="LSRL02000010">
    <property type="protein sequence ID" value="TDG51173.1"/>
    <property type="molecule type" value="Genomic_DNA"/>
</dbReference>
<keyword evidence="1" id="KW-1133">Transmembrane helix</keyword>
<organism evidence="2 3">
    <name type="scientific">Drosophila navojoa</name>
    <name type="common">Fruit fly</name>
    <dbReference type="NCBI Taxonomy" id="7232"/>
    <lineage>
        <taxon>Eukaryota</taxon>
        <taxon>Metazoa</taxon>
        <taxon>Ecdysozoa</taxon>
        <taxon>Arthropoda</taxon>
        <taxon>Hexapoda</taxon>
        <taxon>Insecta</taxon>
        <taxon>Pterygota</taxon>
        <taxon>Neoptera</taxon>
        <taxon>Endopterygota</taxon>
        <taxon>Diptera</taxon>
        <taxon>Brachycera</taxon>
        <taxon>Muscomorpha</taxon>
        <taxon>Ephydroidea</taxon>
        <taxon>Drosophilidae</taxon>
        <taxon>Drosophila</taxon>
    </lineage>
</organism>
<feature type="transmembrane region" description="Helical" evidence="1">
    <location>
        <begin position="74"/>
        <end position="98"/>
    </location>
</feature>
<feature type="transmembrane region" description="Helical" evidence="1">
    <location>
        <begin position="41"/>
        <end position="62"/>
    </location>
</feature>
<name>A0A484BR11_DRONA</name>
<proteinExistence type="predicted"/>
<evidence type="ECO:0000313" key="3">
    <source>
        <dbReference type="Proteomes" id="UP000295192"/>
    </source>
</evidence>
<evidence type="ECO:0000313" key="2">
    <source>
        <dbReference type="EMBL" id="TDG51173.1"/>
    </source>
</evidence>
<feature type="transmembrane region" description="Helical" evidence="1">
    <location>
        <begin position="12"/>
        <end position="29"/>
    </location>
</feature>